<keyword evidence="3" id="KW-1185">Reference proteome</keyword>
<gene>
    <name evidence="2" type="ORF">GJ744_001492</name>
</gene>
<accession>A0A8H7A9K6</accession>
<evidence type="ECO:0000313" key="2">
    <source>
        <dbReference type="EMBL" id="KAF7505038.1"/>
    </source>
</evidence>
<protein>
    <submittedName>
        <fullName evidence="2">Uncharacterized protein</fullName>
    </submittedName>
</protein>
<feature type="region of interest" description="Disordered" evidence="1">
    <location>
        <begin position="61"/>
        <end position="83"/>
    </location>
</feature>
<reference evidence="2" key="1">
    <citation type="submission" date="2020-02" db="EMBL/GenBank/DDBJ databases">
        <authorList>
            <person name="Palmer J.M."/>
        </authorList>
    </citation>
    <scope>NUCLEOTIDE SEQUENCE</scope>
    <source>
        <strain evidence="2">EPUS1.4</strain>
        <tissue evidence="2">Thallus</tissue>
    </source>
</reference>
<comment type="caution">
    <text evidence="2">The sequence shown here is derived from an EMBL/GenBank/DDBJ whole genome shotgun (WGS) entry which is preliminary data.</text>
</comment>
<sequence length="83" mass="8957">MSSTPSHADTFQSSGRGSRHINATSVASTKSDRASAYSNSFPQILEDSGIYMKADPSMLADREELGRETSVRRSLAPSECSGW</sequence>
<organism evidence="2 3">
    <name type="scientific">Endocarpon pusillum</name>
    <dbReference type="NCBI Taxonomy" id="364733"/>
    <lineage>
        <taxon>Eukaryota</taxon>
        <taxon>Fungi</taxon>
        <taxon>Dikarya</taxon>
        <taxon>Ascomycota</taxon>
        <taxon>Pezizomycotina</taxon>
        <taxon>Eurotiomycetes</taxon>
        <taxon>Chaetothyriomycetidae</taxon>
        <taxon>Verrucariales</taxon>
        <taxon>Verrucariaceae</taxon>
        <taxon>Endocarpon</taxon>
    </lineage>
</organism>
<dbReference type="AlphaFoldDB" id="A0A8H7A9K6"/>
<evidence type="ECO:0000313" key="3">
    <source>
        <dbReference type="Proteomes" id="UP000606974"/>
    </source>
</evidence>
<dbReference type="Proteomes" id="UP000606974">
    <property type="component" value="Unassembled WGS sequence"/>
</dbReference>
<dbReference type="EMBL" id="JAACFV010000120">
    <property type="protein sequence ID" value="KAF7505038.1"/>
    <property type="molecule type" value="Genomic_DNA"/>
</dbReference>
<feature type="region of interest" description="Disordered" evidence="1">
    <location>
        <begin position="1"/>
        <end position="37"/>
    </location>
</feature>
<name>A0A8H7A9K6_9EURO</name>
<feature type="compositionally biased region" description="Basic and acidic residues" evidence="1">
    <location>
        <begin position="61"/>
        <end position="71"/>
    </location>
</feature>
<proteinExistence type="predicted"/>
<evidence type="ECO:0000256" key="1">
    <source>
        <dbReference type="SAM" id="MobiDB-lite"/>
    </source>
</evidence>
<feature type="compositionally biased region" description="Polar residues" evidence="1">
    <location>
        <begin position="1"/>
        <end position="29"/>
    </location>
</feature>